<evidence type="ECO:0000256" key="3">
    <source>
        <dbReference type="ARBA" id="ARBA00022833"/>
    </source>
</evidence>
<dbReference type="PROSITE" id="PS00518">
    <property type="entry name" value="ZF_RING_1"/>
    <property type="match status" value="1"/>
</dbReference>
<keyword evidence="3" id="KW-0862">Zinc</keyword>
<dbReference type="PROSITE" id="PS50089">
    <property type="entry name" value="ZF_RING_2"/>
    <property type="match status" value="1"/>
</dbReference>
<protein>
    <recommendedName>
        <fullName evidence="5">RING-type domain-containing protein</fullName>
    </recommendedName>
</protein>
<keyword evidence="2 4" id="KW-0863">Zinc-finger</keyword>
<evidence type="ECO:0000259" key="5">
    <source>
        <dbReference type="PROSITE" id="PS50089"/>
    </source>
</evidence>
<evidence type="ECO:0000256" key="1">
    <source>
        <dbReference type="ARBA" id="ARBA00022723"/>
    </source>
</evidence>
<dbReference type="Proteomes" id="UP001465976">
    <property type="component" value="Unassembled WGS sequence"/>
</dbReference>
<dbReference type="Pfam" id="PF13445">
    <property type="entry name" value="zf-RING_UBOX"/>
    <property type="match status" value="1"/>
</dbReference>
<proteinExistence type="predicted"/>
<sequence length="295" mass="33634">MTIAKLRYKLKLQAVSFLQVALFESIGLPMALEPTLGEAPDAISPPEAPAEELIPRPVAPGKGLTFYASLQKEMQLRNNAEDRIIYRNLRRNMRSTISAAPIDWALQWRDIPEDDIKRLIDDVKAQLLWGFYQDPNFSSTAQLERQHPLLKRYVDQWATKMIVKEEAHTLRSKEIYHRKRRSQVIDRFSKCPVCDDHMHWPTLMSDCGHTLCAACVYNRFHDQDLKGCNFSCPLCTEGVTATPVLDRSLQLAIGVFIKRDRHALPYGKLRGDFPNIGTRPSQPECGEECCGPVID</sequence>
<dbReference type="InterPro" id="IPR013083">
    <property type="entry name" value="Znf_RING/FYVE/PHD"/>
</dbReference>
<dbReference type="SMART" id="SM00184">
    <property type="entry name" value="RING"/>
    <property type="match status" value="1"/>
</dbReference>
<dbReference type="InterPro" id="IPR017907">
    <property type="entry name" value="Znf_RING_CS"/>
</dbReference>
<evidence type="ECO:0000313" key="6">
    <source>
        <dbReference type="EMBL" id="KAL0573830.1"/>
    </source>
</evidence>
<organism evidence="6 7">
    <name type="scientific">Marasmius crinis-equi</name>
    <dbReference type="NCBI Taxonomy" id="585013"/>
    <lineage>
        <taxon>Eukaryota</taxon>
        <taxon>Fungi</taxon>
        <taxon>Dikarya</taxon>
        <taxon>Basidiomycota</taxon>
        <taxon>Agaricomycotina</taxon>
        <taxon>Agaricomycetes</taxon>
        <taxon>Agaricomycetidae</taxon>
        <taxon>Agaricales</taxon>
        <taxon>Marasmiineae</taxon>
        <taxon>Marasmiaceae</taxon>
        <taxon>Marasmius</taxon>
    </lineage>
</organism>
<evidence type="ECO:0000256" key="2">
    <source>
        <dbReference type="ARBA" id="ARBA00022771"/>
    </source>
</evidence>
<name>A0ABR3FEV1_9AGAR</name>
<dbReference type="EMBL" id="JBAHYK010000456">
    <property type="protein sequence ID" value="KAL0573830.1"/>
    <property type="molecule type" value="Genomic_DNA"/>
</dbReference>
<comment type="caution">
    <text evidence="6">The sequence shown here is derived from an EMBL/GenBank/DDBJ whole genome shotgun (WGS) entry which is preliminary data.</text>
</comment>
<keyword evidence="1" id="KW-0479">Metal-binding</keyword>
<gene>
    <name evidence="6" type="ORF">V5O48_008114</name>
</gene>
<dbReference type="InterPro" id="IPR001841">
    <property type="entry name" value="Znf_RING"/>
</dbReference>
<reference evidence="6 7" key="1">
    <citation type="submission" date="2024-02" db="EMBL/GenBank/DDBJ databases">
        <title>A draft genome for the cacao thread blight pathogen Marasmius crinis-equi.</title>
        <authorList>
            <person name="Cohen S.P."/>
            <person name="Baruah I.K."/>
            <person name="Amoako-Attah I."/>
            <person name="Bukari Y."/>
            <person name="Meinhardt L.W."/>
            <person name="Bailey B.A."/>
        </authorList>
    </citation>
    <scope>NUCLEOTIDE SEQUENCE [LARGE SCALE GENOMIC DNA]</scope>
    <source>
        <strain evidence="6 7">GH-76</strain>
    </source>
</reference>
<dbReference type="SUPFAM" id="SSF57850">
    <property type="entry name" value="RING/U-box"/>
    <property type="match status" value="1"/>
</dbReference>
<evidence type="ECO:0000256" key="4">
    <source>
        <dbReference type="PROSITE-ProRule" id="PRU00175"/>
    </source>
</evidence>
<dbReference type="Gene3D" id="3.30.40.10">
    <property type="entry name" value="Zinc/RING finger domain, C3HC4 (zinc finger)"/>
    <property type="match status" value="1"/>
</dbReference>
<accession>A0ABR3FEV1</accession>
<dbReference type="InterPro" id="IPR027370">
    <property type="entry name" value="Znf-RING_euk"/>
</dbReference>
<feature type="domain" description="RING-type" evidence="5">
    <location>
        <begin position="191"/>
        <end position="236"/>
    </location>
</feature>
<keyword evidence="7" id="KW-1185">Reference proteome</keyword>
<evidence type="ECO:0000313" key="7">
    <source>
        <dbReference type="Proteomes" id="UP001465976"/>
    </source>
</evidence>